<reference evidence="2" key="1">
    <citation type="submission" date="2019-04" db="EMBL/GenBank/DDBJ databases">
        <authorList>
            <person name="Alioto T."/>
            <person name="Alioto T."/>
        </authorList>
    </citation>
    <scope>NUCLEOTIDE SEQUENCE [LARGE SCALE GENOMIC DNA]</scope>
</reference>
<organism evidence="2 3">
    <name type="scientific">Marmota monax</name>
    <name type="common">Woodchuck</name>
    <dbReference type="NCBI Taxonomy" id="9995"/>
    <lineage>
        <taxon>Eukaryota</taxon>
        <taxon>Metazoa</taxon>
        <taxon>Chordata</taxon>
        <taxon>Craniata</taxon>
        <taxon>Vertebrata</taxon>
        <taxon>Euteleostomi</taxon>
        <taxon>Mammalia</taxon>
        <taxon>Eutheria</taxon>
        <taxon>Euarchontoglires</taxon>
        <taxon>Glires</taxon>
        <taxon>Rodentia</taxon>
        <taxon>Sciuromorpha</taxon>
        <taxon>Sciuridae</taxon>
        <taxon>Xerinae</taxon>
        <taxon>Marmotini</taxon>
        <taxon>Marmota</taxon>
    </lineage>
</organism>
<evidence type="ECO:0000313" key="3">
    <source>
        <dbReference type="Proteomes" id="UP000335636"/>
    </source>
</evidence>
<keyword evidence="3" id="KW-1185">Reference proteome</keyword>
<protein>
    <submittedName>
        <fullName evidence="2">Uncharacterized protein</fullName>
    </submittedName>
</protein>
<dbReference type="Proteomes" id="UP000335636">
    <property type="component" value="Unassembled WGS sequence"/>
</dbReference>
<proteinExistence type="predicted"/>
<evidence type="ECO:0000313" key="2">
    <source>
        <dbReference type="EMBL" id="VTJ62913.1"/>
    </source>
</evidence>
<dbReference type="EMBL" id="CABDUW010000213">
    <property type="protein sequence ID" value="VTJ62913.1"/>
    <property type="molecule type" value="Genomic_DNA"/>
</dbReference>
<sequence length="69" mass="7476">MSCALCFGRDFPVPWAERQPGTRAQSPPRSGADPHGIRPIAGPGRGCDLRSHRGLAKPGLRTREELLLT</sequence>
<evidence type="ECO:0000256" key="1">
    <source>
        <dbReference type="SAM" id="MobiDB-lite"/>
    </source>
</evidence>
<name>A0A5E4AZM5_MARMO</name>
<feature type="region of interest" description="Disordered" evidence="1">
    <location>
        <begin position="14"/>
        <end position="69"/>
    </location>
</feature>
<dbReference type="AlphaFoldDB" id="A0A5E4AZM5"/>
<comment type="caution">
    <text evidence="2">The sequence shown here is derived from an EMBL/GenBank/DDBJ whole genome shotgun (WGS) entry which is preliminary data.</text>
</comment>
<accession>A0A5E4AZM5</accession>
<gene>
    <name evidence="2" type="ORF">MONAX_5E046178</name>
</gene>